<dbReference type="EMBL" id="OX458333">
    <property type="protein sequence ID" value="CAI8935033.1"/>
    <property type="molecule type" value="Genomic_DNA"/>
</dbReference>
<dbReference type="Proteomes" id="UP001162030">
    <property type="component" value="Chromosome"/>
</dbReference>
<dbReference type="InterPro" id="IPR051784">
    <property type="entry name" value="Nod_factor_ABC_transporter"/>
</dbReference>
<feature type="transmembrane region" description="Helical" evidence="6">
    <location>
        <begin position="212"/>
        <end position="232"/>
    </location>
</feature>
<dbReference type="InterPro" id="IPR013525">
    <property type="entry name" value="ABC2_TM"/>
</dbReference>
<evidence type="ECO:0000256" key="4">
    <source>
        <dbReference type="ARBA" id="ARBA00022989"/>
    </source>
</evidence>
<accession>A0ABN8XAM9</accession>
<comment type="subcellular location">
    <subcellularLocation>
        <location evidence="6">Cell inner membrane</location>
        <topology evidence="6">Multi-pass membrane protein</topology>
    </subcellularLocation>
    <subcellularLocation>
        <location evidence="1">Membrane</location>
        <topology evidence="1">Multi-pass membrane protein</topology>
    </subcellularLocation>
</comment>
<gene>
    <name evidence="8" type="ORF">MSZNOR_4122</name>
</gene>
<evidence type="ECO:0000256" key="5">
    <source>
        <dbReference type="ARBA" id="ARBA00023136"/>
    </source>
</evidence>
<keyword evidence="4 6" id="KW-1133">Transmembrane helix</keyword>
<evidence type="ECO:0000256" key="6">
    <source>
        <dbReference type="RuleBase" id="RU361157"/>
    </source>
</evidence>
<reference evidence="8 9" key="1">
    <citation type="submission" date="2023-03" db="EMBL/GenBank/DDBJ databases">
        <authorList>
            <person name="Pearce D."/>
        </authorList>
    </citation>
    <scope>NUCLEOTIDE SEQUENCE [LARGE SCALE GENOMIC DNA]</scope>
    <source>
        <strain evidence="8">Msz</strain>
    </source>
</reference>
<evidence type="ECO:0000313" key="9">
    <source>
        <dbReference type="Proteomes" id="UP001162030"/>
    </source>
</evidence>
<keyword evidence="9" id="KW-1185">Reference proteome</keyword>
<organism evidence="8 9">
    <name type="scientific">Methylocaldum szegediense</name>
    <dbReference type="NCBI Taxonomy" id="73780"/>
    <lineage>
        <taxon>Bacteria</taxon>
        <taxon>Pseudomonadati</taxon>
        <taxon>Pseudomonadota</taxon>
        <taxon>Gammaproteobacteria</taxon>
        <taxon>Methylococcales</taxon>
        <taxon>Methylococcaceae</taxon>
        <taxon>Methylocaldum</taxon>
    </lineage>
</organism>
<evidence type="ECO:0000259" key="7">
    <source>
        <dbReference type="PROSITE" id="PS51012"/>
    </source>
</evidence>
<proteinExistence type="inferred from homology"/>
<dbReference type="PROSITE" id="PS51012">
    <property type="entry name" value="ABC_TM2"/>
    <property type="match status" value="1"/>
</dbReference>
<evidence type="ECO:0000256" key="1">
    <source>
        <dbReference type="ARBA" id="ARBA00004141"/>
    </source>
</evidence>
<evidence type="ECO:0000256" key="3">
    <source>
        <dbReference type="ARBA" id="ARBA00022692"/>
    </source>
</evidence>
<feature type="transmembrane region" description="Helical" evidence="6">
    <location>
        <begin position="93"/>
        <end position="117"/>
    </location>
</feature>
<keyword evidence="5 6" id="KW-0472">Membrane</keyword>
<keyword evidence="6" id="KW-1003">Cell membrane</keyword>
<evidence type="ECO:0000313" key="8">
    <source>
        <dbReference type="EMBL" id="CAI8935033.1"/>
    </source>
</evidence>
<keyword evidence="3 6" id="KW-0812">Transmembrane</keyword>
<feature type="transmembrane region" description="Helical" evidence="6">
    <location>
        <begin position="20"/>
        <end position="38"/>
    </location>
</feature>
<dbReference type="Pfam" id="PF01061">
    <property type="entry name" value="ABC2_membrane"/>
    <property type="match status" value="1"/>
</dbReference>
<comment type="similarity">
    <text evidence="2 6">Belongs to the ABC-2 integral membrane protein family.</text>
</comment>
<dbReference type="PANTHER" id="PTHR43229:SF3">
    <property type="entry name" value="ABC-TYPE MULTIDRUG TRANSPORT SYSTEM, PERMEASE COMPONENT"/>
    <property type="match status" value="1"/>
</dbReference>
<dbReference type="PANTHER" id="PTHR43229">
    <property type="entry name" value="NODULATION PROTEIN J"/>
    <property type="match status" value="1"/>
</dbReference>
<feature type="transmembrane region" description="Helical" evidence="6">
    <location>
        <begin position="156"/>
        <end position="177"/>
    </location>
</feature>
<dbReference type="InterPro" id="IPR000412">
    <property type="entry name" value="ABC_2_transport"/>
</dbReference>
<feature type="transmembrane region" description="Helical" evidence="6">
    <location>
        <begin position="123"/>
        <end position="144"/>
    </location>
</feature>
<sequence length="241" mass="26362">MAEFQDWRTTLARLILQPSVYLFVFAYVLGGIAVFPGGGDYVRIVVPGVAVMAVMQDAIQGAGGALLNGYYFRTMEAWLLAPVSLRILLLARVLSGTLFGVLGGIVASGIGMAMLGFRPHHPGLYLLFLLLGALFFALLALLAFVLPKYPDRGQEWLAFLMTPMGFFGCTFYTYAMLPPSLAPFALFVPTTYFSEGLRDAANGVSASFEPQVLWSGLAAALTVCLATTDWAFRRRFKDFLW</sequence>
<name>A0ABN8XAM9_9GAMM</name>
<dbReference type="PIRSF" id="PIRSF006648">
    <property type="entry name" value="DrrB"/>
    <property type="match status" value="1"/>
</dbReference>
<dbReference type="InterPro" id="IPR047817">
    <property type="entry name" value="ABC2_TM_bact-type"/>
</dbReference>
<evidence type="ECO:0000256" key="2">
    <source>
        <dbReference type="ARBA" id="ARBA00007783"/>
    </source>
</evidence>
<feature type="domain" description="ABC transmembrane type-2" evidence="7">
    <location>
        <begin position="9"/>
        <end position="235"/>
    </location>
</feature>
<keyword evidence="6" id="KW-0813">Transport</keyword>
<feature type="transmembrane region" description="Helical" evidence="6">
    <location>
        <begin position="44"/>
        <end position="72"/>
    </location>
</feature>
<protein>
    <recommendedName>
        <fullName evidence="6">Transport permease protein</fullName>
    </recommendedName>
</protein>